<dbReference type="PANTHER" id="PTHR18964:SF146">
    <property type="entry name" value="POLYPHOSPHATE GLUCOKINASE"/>
    <property type="match status" value="1"/>
</dbReference>
<proteinExistence type="inferred from homology"/>
<reference evidence="2 3" key="1">
    <citation type="submission" date="2023-01" db="EMBL/GenBank/DDBJ databases">
        <title>Draft genome sequence of Nocardiopsis sp. RSe5-2 isolated from halophytes.</title>
        <authorList>
            <person name="Duangmal K."/>
            <person name="Chantavorakit T."/>
        </authorList>
    </citation>
    <scope>NUCLEOTIDE SEQUENCE [LARGE SCALE GENOMIC DNA]</scope>
    <source>
        <strain evidence="2 3">RSe5-2</strain>
    </source>
</reference>
<dbReference type="InterPro" id="IPR043129">
    <property type="entry name" value="ATPase_NBD"/>
</dbReference>
<dbReference type="InterPro" id="IPR000600">
    <property type="entry name" value="ROK"/>
</dbReference>
<dbReference type="Gene3D" id="3.30.420.40">
    <property type="match status" value="2"/>
</dbReference>
<comment type="caution">
    <text evidence="2">The sequence shown here is derived from an EMBL/GenBank/DDBJ whole genome shotgun (WGS) entry which is preliminary data.</text>
</comment>
<dbReference type="Proteomes" id="UP001527866">
    <property type="component" value="Unassembled WGS sequence"/>
</dbReference>
<protein>
    <submittedName>
        <fullName evidence="2">ROK family protein</fullName>
    </submittedName>
</protein>
<organism evidence="2 3">
    <name type="scientific">Nocardiopsis endophytica</name>
    <dbReference type="NCBI Taxonomy" id="3018445"/>
    <lineage>
        <taxon>Bacteria</taxon>
        <taxon>Bacillati</taxon>
        <taxon>Actinomycetota</taxon>
        <taxon>Actinomycetes</taxon>
        <taxon>Streptosporangiales</taxon>
        <taxon>Nocardiopsidaceae</taxon>
        <taxon>Nocardiopsis</taxon>
    </lineage>
</organism>
<dbReference type="Pfam" id="PF00480">
    <property type="entry name" value="ROK"/>
    <property type="match status" value="1"/>
</dbReference>
<dbReference type="NCBIfam" id="NF045942">
    <property type="entry name" value="PolPhglucPhase"/>
    <property type="match status" value="1"/>
</dbReference>
<sequence>MADQAADAYVGVGVDIGGSGIKGAPVDLGSGAFTTDRVKIRTPHPSTPEAVAAVVARIVSSVGASAPPGTPLGVTFPGVVRGGTAETAANVDDGWIGRDVEGLLSAATGRSVAAVNDADAAAVAEHRWGAARGVRGTVLLTTLGTGIGTALLVDGHLVPNTEFGHLEVDGHDAETRAASAAKEREELSYEDWATERLQRYYEEVEKLLSPDLIVIGGGVSRKADRFLKYLKLRAEVVPAGLRNAAGIAGAALIAAERFA</sequence>
<accession>A0ABT4U7H8</accession>
<keyword evidence="3" id="KW-1185">Reference proteome</keyword>
<comment type="similarity">
    <text evidence="1">Belongs to the ROK (NagC/XylR) family.</text>
</comment>
<dbReference type="RefSeq" id="WP_270687624.1">
    <property type="nucleotide sequence ID" value="NZ_JAQFWQ010000062.1"/>
</dbReference>
<name>A0ABT4U7H8_9ACTN</name>
<dbReference type="EMBL" id="JAQFWQ010000062">
    <property type="protein sequence ID" value="MDA2812906.1"/>
    <property type="molecule type" value="Genomic_DNA"/>
</dbReference>
<evidence type="ECO:0000313" key="3">
    <source>
        <dbReference type="Proteomes" id="UP001527866"/>
    </source>
</evidence>
<gene>
    <name evidence="2" type="ORF">O4J56_19835</name>
</gene>
<dbReference type="SUPFAM" id="SSF53067">
    <property type="entry name" value="Actin-like ATPase domain"/>
    <property type="match status" value="1"/>
</dbReference>
<dbReference type="CDD" id="cd24058">
    <property type="entry name" value="ASKHA_NBD_ROK_PPGK"/>
    <property type="match status" value="1"/>
</dbReference>
<evidence type="ECO:0000256" key="1">
    <source>
        <dbReference type="ARBA" id="ARBA00006479"/>
    </source>
</evidence>
<evidence type="ECO:0000313" key="2">
    <source>
        <dbReference type="EMBL" id="MDA2812906.1"/>
    </source>
</evidence>
<dbReference type="PANTHER" id="PTHR18964">
    <property type="entry name" value="ROK (REPRESSOR, ORF, KINASE) FAMILY"/>
    <property type="match status" value="1"/>
</dbReference>